<feature type="domain" description="Bacteriophage Mx8 p63 C-terminal" evidence="1">
    <location>
        <begin position="159"/>
        <end position="252"/>
    </location>
</feature>
<dbReference type="Pfam" id="PF10546">
    <property type="entry name" value="P63C"/>
    <property type="match status" value="1"/>
</dbReference>
<organism evidence="2 3">
    <name type="scientific">Haemophilus haemolyticus</name>
    <dbReference type="NCBI Taxonomy" id="726"/>
    <lineage>
        <taxon>Bacteria</taxon>
        <taxon>Pseudomonadati</taxon>
        <taxon>Pseudomonadota</taxon>
        <taxon>Gammaproteobacteria</taxon>
        <taxon>Pasteurellales</taxon>
        <taxon>Pasteurellaceae</taxon>
        <taxon>Haemophilus</taxon>
    </lineage>
</organism>
<dbReference type="EMBL" id="SDPH01000004">
    <property type="protein sequence ID" value="TPH07174.1"/>
    <property type="molecule type" value="Genomic_DNA"/>
</dbReference>
<reference evidence="2 3" key="1">
    <citation type="submission" date="2019-01" db="EMBL/GenBank/DDBJ databases">
        <title>Comparative genomic analysis identifies haemin-independent Haemophilus haemolyticus: a formal re-classification of Haemophilus intermedius.</title>
        <authorList>
            <person name="Harris T.M."/>
            <person name="Price E.P."/>
            <person name="Sarovich D.S."/>
            <person name="Norskov-Lauritsen N."/>
            <person name="Beissbarth J."/>
            <person name="Chang A.B."/>
            <person name="Smith-Vaughan H.C."/>
        </authorList>
    </citation>
    <scope>NUCLEOTIDE SEQUENCE [LARGE SCALE GENOMIC DNA]</scope>
    <source>
        <strain evidence="2 3">CCUG 15949</strain>
    </source>
</reference>
<dbReference type="Proteomes" id="UP000318353">
    <property type="component" value="Unassembled WGS sequence"/>
</dbReference>
<comment type="caution">
    <text evidence="2">The sequence shown here is derived from an EMBL/GenBank/DDBJ whole genome shotgun (WGS) entry which is preliminary data.</text>
</comment>
<name>A0ABY2YQX1_HAEHA</name>
<accession>A0ABY2YQX1</accession>
<evidence type="ECO:0000313" key="3">
    <source>
        <dbReference type="Proteomes" id="UP000318353"/>
    </source>
</evidence>
<dbReference type="InterPro" id="IPR018874">
    <property type="entry name" value="Phage_Mx8_p63_C"/>
</dbReference>
<evidence type="ECO:0000259" key="1">
    <source>
        <dbReference type="Pfam" id="PF10546"/>
    </source>
</evidence>
<keyword evidence="3" id="KW-1185">Reference proteome</keyword>
<gene>
    <name evidence="2" type="ORF">EUX50_02345</name>
</gene>
<dbReference type="RefSeq" id="WP_140585888.1">
    <property type="nucleotide sequence ID" value="NZ_SDPH01000004.1"/>
</dbReference>
<evidence type="ECO:0000313" key="2">
    <source>
        <dbReference type="EMBL" id="TPH07174.1"/>
    </source>
</evidence>
<sequence>MAKREILYEGILDLAGIEIPCYVLDDGTRVLSGRKMQEALKIVDVEEGKQTAGTRLNRYLEQKTLEPFIYKGRAQDHFKPIICYRGTQKINGYEATLLADLCDAFLEARKHISLSPRQTIIAEQCEVLIRAFAKVGITALVDEATGYQYEREKDELQQILRKYISEELLPWQKRFPDIFYKELFRLNGWDYTVKGIQKRPGVVGTWTNKLVYEQLPQGVLDELRNNVPKSETGNPTARFHQLLTDDIGSPHLTAQINQIVTLFQLSDNMQEMWNNFQKLKLRQSGQLDLPFKFDEKGHTTEK</sequence>
<protein>
    <recommendedName>
        <fullName evidence="1">Bacteriophage Mx8 p63 C-terminal domain-containing protein</fullName>
    </recommendedName>
</protein>
<proteinExistence type="predicted"/>